<dbReference type="Gene3D" id="3.10.310.30">
    <property type="match status" value="1"/>
</dbReference>
<evidence type="ECO:0000259" key="2">
    <source>
        <dbReference type="Pfam" id="PF02272"/>
    </source>
</evidence>
<dbReference type="Proteomes" id="UP000050514">
    <property type="component" value="Unassembled WGS sequence"/>
</dbReference>
<feature type="domain" description="DHHA1" evidence="2">
    <location>
        <begin position="235"/>
        <end position="317"/>
    </location>
</feature>
<proteinExistence type="predicted"/>
<dbReference type="GO" id="GO:0003676">
    <property type="term" value="F:nucleic acid binding"/>
    <property type="evidence" value="ECO:0007669"/>
    <property type="project" value="InterPro"/>
</dbReference>
<dbReference type="RefSeq" id="WP_061914476.1">
    <property type="nucleotide sequence ID" value="NZ_DF967971.1"/>
</dbReference>
<dbReference type="AlphaFoldDB" id="A0A0P6XLG4"/>
<dbReference type="PANTHER" id="PTHR47618:SF1">
    <property type="entry name" value="BIFUNCTIONAL OLIGORIBONUCLEASE AND PAP PHOSPHATASE NRNA"/>
    <property type="match status" value="1"/>
</dbReference>
<accession>A0A0P6XLG4</accession>
<reference evidence="3 4" key="1">
    <citation type="submission" date="2015-07" db="EMBL/GenBank/DDBJ databases">
        <title>Draft genome of Bellilinea caldifistulae DSM 17877.</title>
        <authorList>
            <person name="Hemp J."/>
            <person name="Ward L.M."/>
            <person name="Pace L.A."/>
            <person name="Fischer W.W."/>
        </authorList>
    </citation>
    <scope>NUCLEOTIDE SEQUENCE [LARGE SCALE GENOMIC DNA]</scope>
    <source>
        <strain evidence="3 4">GOMI-1</strain>
    </source>
</reference>
<dbReference type="PATRIC" id="fig|360411.5.peg.3283"/>
<sequence>MIMNDPQTLIAMRETLQSAQRILITSHIRPDGDAIGSMLGFGLALRQAGKDVVMALSDSVPPNMLHLPGSRDIVRAPQGKFDTFIVVDAADIKRIGAAFNSHQPDIQVDHHITNPGYARLNWVDPEAVATAAILAEILPQLGLEISLPVAEALLTAIITDTIGFRTSNMNPKALRIAADLMEKGANLPELYYRGLVQRSFEEARYWGVGLSTLQKKGRIIWSTLTQADRRTVGYNGNDDADLANLLSSISECDIAILFNEQKHDHVKVSWRAQPGWDVSKLAAQFGGGGHPAAAGAEINSSLEEVQAKVLAATEDFMSGNSNS</sequence>
<dbReference type="STRING" id="360411.AC812_03775"/>
<evidence type="ECO:0000259" key="1">
    <source>
        <dbReference type="Pfam" id="PF01368"/>
    </source>
</evidence>
<dbReference type="OrthoDB" id="9803668at2"/>
<dbReference type="SUPFAM" id="SSF64182">
    <property type="entry name" value="DHH phosphoesterases"/>
    <property type="match status" value="1"/>
</dbReference>
<keyword evidence="4" id="KW-1185">Reference proteome</keyword>
<dbReference type="InterPro" id="IPR003156">
    <property type="entry name" value="DHHA1_dom"/>
</dbReference>
<evidence type="ECO:0000313" key="4">
    <source>
        <dbReference type="Proteomes" id="UP000050514"/>
    </source>
</evidence>
<dbReference type="PANTHER" id="PTHR47618">
    <property type="entry name" value="BIFUNCTIONAL OLIGORIBONUCLEASE AND PAP PHOSPHATASE NRNA"/>
    <property type="match status" value="1"/>
</dbReference>
<dbReference type="Pfam" id="PF02272">
    <property type="entry name" value="DHHA1"/>
    <property type="match status" value="1"/>
</dbReference>
<dbReference type="Pfam" id="PF01368">
    <property type="entry name" value="DHH"/>
    <property type="match status" value="1"/>
</dbReference>
<dbReference type="InterPro" id="IPR001667">
    <property type="entry name" value="DDH_dom"/>
</dbReference>
<organism evidence="3 4">
    <name type="scientific">Bellilinea caldifistulae</name>
    <dbReference type="NCBI Taxonomy" id="360411"/>
    <lineage>
        <taxon>Bacteria</taxon>
        <taxon>Bacillati</taxon>
        <taxon>Chloroflexota</taxon>
        <taxon>Anaerolineae</taxon>
        <taxon>Anaerolineales</taxon>
        <taxon>Anaerolineaceae</taxon>
        <taxon>Bellilinea</taxon>
    </lineage>
</organism>
<name>A0A0P6XLG4_9CHLR</name>
<dbReference type="EMBL" id="LGHJ01000010">
    <property type="protein sequence ID" value="KPL77108.1"/>
    <property type="molecule type" value="Genomic_DNA"/>
</dbReference>
<dbReference type="InterPro" id="IPR038763">
    <property type="entry name" value="DHH_sf"/>
</dbReference>
<evidence type="ECO:0000313" key="3">
    <source>
        <dbReference type="EMBL" id="KPL77108.1"/>
    </source>
</evidence>
<gene>
    <name evidence="3" type="ORF">AC812_03775</name>
</gene>
<protein>
    <submittedName>
        <fullName evidence="3">Uncharacterized protein</fullName>
    </submittedName>
</protein>
<comment type="caution">
    <text evidence="3">The sequence shown here is derived from an EMBL/GenBank/DDBJ whole genome shotgun (WGS) entry which is preliminary data.</text>
</comment>
<dbReference type="Gene3D" id="3.90.1640.10">
    <property type="entry name" value="inorganic pyrophosphatase (n-terminal core)"/>
    <property type="match status" value="1"/>
</dbReference>
<dbReference type="InterPro" id="IPR051319">
    <property type="entry name" value="Oligoribo/pAp-PDE_c-di-AMP_PDE"/>
</dbReference>
<feature type="domain" description="DDH" evidence="1">
    <location>
        <begin position="21"/>
        <end position="157"/>
    </location>
</feature>